<dbReference type="InterPro" id="IPR013424">
    <property type="entry name" value="Ice-binding_C"/>
</dbReference>
<comment type="caution">
    <text evidence="2">The sequence shown here is derived from an EMBL/GenBank/DDBJ whole genome shotgun (WGS) entry which is preliminary data.</text>
</comment>
<sequence length="49" mass="5001">MGLAFKESPIPEPSSILGLLALGTLGAASTLKRKLKSSKSTGKETTKVG</sequence>
<accession>A0A551YHT3</accession>
<gene>
    <name evidence="2" type="ORF">EWV85_03790</name>
</gene>
<feature type="domain" description="Ice-binding protein C-terminal" evidence="1">
    <location>
        <begin position="9"/>
        <end position="29"/>
    </location>
</feature>
<name>A0A551YHT3_MICAE</name>
<protein>
    <submittedName>
        <fullName evidence="2">PEP-CTERM sorting domain-containing protein</fullName>
    </submittedName>
</protein>
<dbReference type="NCBIfam" id="TIGR02595">
    <property type="entry name" value="PEP_CTERM"/>
    <property type="match status" value="1"/>
</dbReference>
<evidence type="ECO:0000259" key="1">
    <source>
        <dbReference type="Pfam" id="PF07589"/>
    </source>
</evidence>
<organism evidence="2 3">
    <name type="scientific">Microcystis aeruginosa Ma_QC_C_20070703_M131</name>
    <dbReference type="NCBI Taxonomy" id="2486263"/>
    <lineage>
        <taxon>Bacteria</taxon>
        <taxon>Bacillati</taxon>
        <taxon>Cyanobacteriota</taxon>
        <taxon>Cyanophyceae</taxon>
        <taxon>Oscillatoriophycideae</taxon>
        <taxon>Chroococcales</taxon>
        <taxon>Microcystaceae</taxon>
        <taxon>Microcystis</taxon>
    </lineage>
</organism>
<dbReference type="Proteomes" id="UP000316443">
    <property type="component" value="Unassembled WGS sequence"/>
</dbReference>
<proteinExistence type="predicted"/>
<evidence type="ECO:0000313" key="2">
    <source>
        <dbReference type="EMBL" id="TRT60530.1"/>
    </source>
</evidence>
<evidence type="ECO:0000313" key="3">
    <source>
        <dbReference type="Proteomes" id="UP000316443"/>
    </source>
</evidence>
<dbReference type="Pfam" id="PF07589">
    <property type="entry name" value="PEP-CTERM"/>
    <property type="match status" value="1"/>
</dbReference>
<dbReference type="AlphaFoldDB" id="A0A551YHT3"/>
<dbReference type="EMBL" id="SFCA01000044">
    <property type="protein sequence ID" value="TRT60530.1"/>
    <property type="molecule type" value="Genomic_DNA"/>
</dbReference>
<reference evidence="2 3" key="1">
    <citation type="submission" date="2019-01" db="EMBL/GenBank/DDBJ databases">
        <title>Coherence of Microcystis species and biogeography revealed through population genomics.</title>
        <authorList>
            <person name="Perez-Carrascal O.M."/>
            <person name="Terrat Y."/>
            <person name="Giani A."/>
            <person name="Fortin N."/>
            <person name="Tromas N."/>
            <person name="Shapiro B.J."/>
        </authorList>
    </citation>
    <scope>NUCLEOTIDE SEQUENCE [LARGE SCALE GENOMIC DNA]</scope>
    <source>
        <strain evidence="2">Ma_QC_C_20070703_M131</strain>
    </source>
</reference>